<comment type="caution">
    <text evidence="2">The sequence shown here is derived from an EMBL/GenBank/DDBJ whole genome shotgun (WGS) entry which is preliminary data.</text>
</comment>
<dbReference type="RefSeq" id="WP_232187546.1">
    <property type="nucleotide sequence ID" value="NZ_JAIOAP010000013.1"/>
</dbReference>
<proteinExistence type="predicted"/>
<sequence>MDDHEEASNAETAHSEAEELLVRRLTEKTPEGNDPDVDALKALPPRWEVRIQTERDPVEEETKAYRAIAREVDDRYDKYDKGQSR</sequence>
<accession>A0ABV1KQY8</accession>
<dbReference type="Proteomes" id="UP001493487">
    <property type="component" value="Unassembled WGS sequence"/>
</dbReference>
<gene>
    <name evidence="2" type="ORF">QJS35_08695</name>
</gene>
<evidence type="ECO:0000313" key="2">
    <source>
        <dbReference type="EMBL" id="MEQ4482469.1"/>
    </source>
</evidence>
<reference evidence="2 3" key="1">
    <citation type="journal article" date="2023" name="Genome Announc.">
        <title>Pan-Genome Analyses of the Genus Cohnella and Proposal of the Novel Species Cohnella silvisoli sp. nov., Isolated from Forest Soil.</title>
        <authorList>
            <person name="Wang C."/>
            <person name="Mao L."/>
            <person name="Bao G."/>
            <person name="Zhu H."/>
        </authorList>
    </citation>
    <scope>NUCLEOTIDE SEQUENCE [LARGE SCALE GENOMIC DNA]</scope>
    <source>
        <strain evidence="2 3">NL03-T5-1</strain>
    </source>
</reference>
<dbReference type="EMBL" id="JASKHM010000004">
    <property type="protein sequence ID" value="MEQ4482469.1"/>
    <property type="molecule type" value="Genomic_DNA"/>
</dbReference>
<feature type="region of interest" description="Disordered" evidence="1">
    <location>
        <begin position="1"/>
        <end position="41"/>
    </location>
</feature>
<feature type="compositionally biased region" description="Basic and acidic residues" evidence="1">
    <location>
        <begin position="1"/>
        <end position="31"/>
    </location>
</feature>
<organism evidence="2 3">
    <name type="scientific">Cohnella silvisoli</name>
    <dbReference type="NCBI Taxonomy" id="2873699"/>
    <lineage>
        <taxon>Bacteria</taxon>
        <taxon>Bacillati</taxon>
        <taxon>Bacillota</taxon>
        <taxon>Bacilli</taxon>
        <taxon>Bacillales</taxon>
        <taxon>Paenibacillaceae</taxon>
        <taxon>Cohnella</taxon>
    </lineage>
</organism>
<protein>
    <submittedName>
        <fullName evidence="2">Uncharacterized protein</fullName>
    </submittedName>
</protein>
<evidence type="ECO:0000313" key="3">
    <source>
        <dbReference type="Proteomes" id="UP001493487"/>
    </source>
</evidence>
<name>A0ABV1KQY8_9BACL</name>
<keyword evidence="3" id="KW-1185">Reference proteome</keyword>
<evidence type="ECO:0000256" key="1">
    <source>
        <dbReference type="SAM" id="MobiDB-lite"/>
    </source>
</evidence>